<name>A0A815FGR5_9BILA</name>
<reference evidence="2" key="1">
    <citation type="submission" date="2021-02" db="EMBL/GenBank/DDBJ databases">
        <authorList>
            <person name="Nowell W R."/>
        </authorList>
    </citation>
    <scope>NUCLEOTIDE SEQUENCE</scope>
</reference>
<dbReference type="Proteomes" id="UP000663889">
    <property type="component" value="Unassembled WGS sequence"/>
</dbReference>
<dbReference type="InterPro" id="IPR011993">
    <property type="entry name" value="PH-like_dom_sf"/>
</dbReference>
<proteinExistence type="predicted"/>
<sequence length="82" mass="9907">MVVNKQYIIFVIAKKKKYMLFEGPLSKWTNVIHGWQYRYFVLDPTQGMLIYYTSKDNMVKGERRGVVLLKVNHRLNFLFYIL</sequence>
<protein>
    <recommendedName>
        <fullName evidence="1">PH domain-containing protein</fullName>
    </recommendedName>
</protein>
<evidence type="ECO:0000313" key="3">
    <source>
        <dbReference type="Proteomes" id="UP000663889"/>
    </source>
</evidence>
<dbReference type="EMBL" id="CAJNOU010002482">
    <property type="protein sequence ID" value="CAF1325049.1"/>
    <property type="molecule type" value="Genomic_DNA"/>
</dbReference>
<gene>
    <name evidence="2" type="ORF">SEV965_LOCUS27516</name>
</gene>
<dbReference type="Gene3D" id="2.30.29.30">
    <property type="entry name" value="Pleckstrin-homology domain (PH domain)/Phosphotyrosine-binding domain (PTB)"/>
    <property type="match status" value="1"/>
</dbReference>
<accession>A0A815FGR5</accession>
<evidence type="ECO:0000313" key="2">
    <source>
        <dbReference type="EMBL" id="CAF1325049.1"/>
    </source>
</evidence>
<dbReference type="SUPFAM" id="SSF50729">
    <property type="entry name" value="PH domain-like"/>
    <property type="match status" value="1"/>
</dbReference>
<dbReference type="AlphaFoldDB" id="A0A815FGR5"/>
<dbReference type="Pfam" id="PF00169">
    <property type="entry name" value="PH"/>
    <property type="match status" value="1"/>
</dbReference>
<dbReference type="PROSITE" id="PS50003">
    <property type="entry name" value="PH_DOMAIN"/>
    <property type="match status" value="1"/>
</dbReference>
<organism evidence="2 3">
    <name type="scientific">Rotaria sordida</name>
    <dbReference type="NCBI Taxonomy" id="392033"/>
    <lineage>
        <taxon>Eukaryota</taxon>
        <taxon>Metazoa</taxon>
        <taxon>Spiralia</taxon>
        <taxon>Gnathifera</taxon>
        <taxon>Rotifera</taxon>
        <taxon>Eurotatoria</taxon>
        <taxon>Bdelloidea</taxon>
        <taxon>Philodinida</taxon>
        <taxon>Philodinidae</taxon>
        <taxon>Rotaria</taxon>
    </lineage>
</organism>
<comment type="caution">
    <text evidence="2">The sequence shown here is derived from an EMBL/GenBank/DDBJ whole genome shotgun (WGS) entry which is preliminary data.</text>
</comment>
<evidence type="ECO:0000259" key="1">
    <source>
        <dbReference type="PROSITE" id="PS50003"/>
    </source>
</evidence>
<dbReference type="InterPro" id="IPR001849">
    <property type="entry name" value="PH_domain"/>
</dbReference>
<feature type="domain" description="PH" evidence="1">
    <location>
        <begin position="18"/>
        <end position="82"/>
    </location>
</feature>